<gene>
    <name evidence="1" type="ORF">CDAR_51181</name>
</gene>
<evidence type="ECO:0000313" key="1">
    <source>
        <dbReference type="EMBL" id="GIY53180.1"/>
    </source>
</evidence>
<proteinExistence type="predicted"/>
<keyword evidence="2" id="KW-1185">Reference proteome</keyword>
<name>A0AAV4U610_9ARAC</name>
<comment type="caution">
    <text evidence="1">The sequence shown here is derived from an EMBL/GenBank/DDBJ whole genome shotgun (WGS) entry which is preliminary data.</text>
</comment>
<dbReference type="Proteomes" id="UP001054837">
    <property type="component" value="Unassembled WGS sequence"/>
</dbReference>
<organism evidence="1 2">
    <name type="scientific">Caerostris darwini</name>
    <dbReference type="NCBI Taxonomy" id="1538125"/>
    <lineage>
        <taxon>Eukaryota</taxon>
        <taxon>Metazoa</taxon>
        <taxon>Ecdysozoa</taxon>
        <taxon>Arthropoda</taxon>
        <taxon>Chelicerata</taxon>
        <taxon>Arachnida</taxon>
        <taxon>Araneae</taxon>
        <taxon>Araneomorphae</taxon>
        <taxon>Entelegynae</taxon>
        <taxon>Araneoidea</taxon>
        <taxon>Araneidae</taxon>
        <taxon>Caerostris</taxon>
    </lineage>
</organism>
<sequence>MKFFNRRCCHSATIEFDCIKCASGVELFERLAFKLNSDFTPLIFCGSEQDKSEINYPEGRSDEREFCFWHVGQNFNMFLYGVVSCRRTPCC</sequence>
<accession>A0AAV4U610</accession>
<reference evidence="1 2" key="1">
    <citation type="submission" date="2021-06" db="EMBL/GenBank/DDBJ databases">
        <title>Caerostris darwini draft genome.</title>
        <authorList>
            <person name="Kono N."/>
            <person name="Arakawa K."/>
        </authorList>
    </citation>
    <scope>NUCLEOTIDE SEQUENCE [LARGE SCALE GENOMIC DNA]</scope>
</reference>
<dbReference type="AlphaFoldDB" id="A0AAV4U610"/>
<evidence type="ECO:0000313" key="2">
    <source>
        <dbReference type="Proteomes" id="UP001054837"/>
    </source>
</evidence>
<dbReference type="EMBL" id="BPLQ01010742">
    <property type="protein sequence ID" value="GIY53180.1"/>
    <property type="molecule type" value="Genomic_DNA"/>
</dbReference>
<protein>
    <submittedName>
        <fullName evidence="1">Uncharacterized protein</fullName>
    </submittedName>
</protein>